<name>A0A7L6N1E7_9MOLU</name>
<accession>A0A7L6N1E7</accession>
<feature type="transmembrane region" description="Helical" evidence="1">
    <location>
        <begin position="5"/>
        <end position="21"/>
    </location>
</feature>
<dbReference type="KEGG" id="tbk:HF295_03555"/>
<proteinExistence type="predicted"/>
<keyword evidence="3" id="KW-1185">Reference proteome</keyword>
<dbReference type="EMBL" id="CP051151">
    <property type="protein sequence ID" value="QLY39983.1"/>
    <property type="molecule type" value="Genomic_DNA"/>
</dbReference>
<dbReference type="RefSeq" id="WP_312032476.1">
    <property type="nucleotide sequence ID" value="NZ_CP051151.1"/>
</dbReference>
<feature type="transmembrane region" description="Helical" evidence="1">
    <location>
        <begin position="33"/>
        <end position="52"/>
    </location>
</feature>
<feature type="transmembrane region" description="Helical" evidence="1">
    <location>
        <begin position="86"/>
        <end position="105"/>
    </location>
</feature>
<dbReference type="Proteomes" id="UP000512167">
    <property type="component" value="Chromosome"/>
</dbReference>
<keyword evidence="1" id="KW-0812">Transmembrane</keyword>
<evidence type="ECO:0000313" key="2">
    <source>
        <dbReference type="EMBL" id="QLY39983.1"/>
    </source>
</evidence>
<feature type="transmembrane region" description="Helical" evidence="1">
    <location>
        <begin position="117"/>
        <end position="136"/>
    </location>
</feature>
<reference evidence="2 3" key="1">
    <citation type="submission" date="2020-04" db="EMBL/GenBank/DDBJ databases">
        <authorList>
            <person name="Zheng R.K."/>
            <person name="Sun C.M."/>
        </authorList>
    </citation>
    <scope>NUCLEOTIDE SEQUENCE [LARGE SCALE GENOMIC DNA]</scope>
    <source>
        <strain evidence="3">zrk29</strain>
    </source>
</reference>
<protein>
    <submittedName>
        <fullName evidence="2">Uncharacterized protein</fullName>
    </submittedName>
</protein>
<sequence>MDGRLHLFWILASALIFNYIFQEYQIKLVLNDYLLIIGPLFILSIILALFGFKKLSKKYHILFLLVFITLFISVFLTAIYLVNQSYIWLIVLLLYKLIPYSAAYHLSQAYSFSFEKIFFLILFLPFVIVLNIYTRITGTYHLVSIKDLIIENKERESYIVD</sequence>
<keyword evidence="1" id="KW-1133">Transmembrane helix</keyword>
<gene>
    <name evidence="2" type="ORF">HF295_03555</name>
</gene>
<organism evidence="2 3">
    <name type="scientific">Hujiaoplasma nucleasis</name>
    <dbReference type="NCBI Taxonomy" id="2725268"/>
    <lineage>
        <taxon>Bacteria</taxon>
        <taxon>Bacillati</taxon>
        <taxon>Mycoplasmatota</taxon>
        <taxon>Mollicutes</taxon>
        <taxon>Candidatus Izemoplasmatales</taxon>
        <taxon>Hujiaoplasmataceae</taxon>
        <taxon>Hujiaoplasma</taxon>
    </lineage>
</organism>
<feature type="transmembrane region" description="Helical" evidence="1">
    <location>
        <begin position="59"/>
        <end position="80"/>
    </location>
</feature>
<keyword evidence="1" id="KW-0472">Membrane</keyword>
<evidence type="ECO:0000256" key="1">
    <source>
        <dbReference type="SAM" id="Phobius"/>
    </source>
</evidence>
<dbReference type="AlphaFoldDB" id="A0A7L6N1E7"/>
<evidence type="ECO:0000313" key="3">
    <source>
        <dbReference type="Proteomes" id="UP000512167"/>
    </source>
</evidence>